<name>M2LI23_BAUPA</name>
<feature type="domain" description="Gamma-Tubulin ring complex non-core subunit mod21 N-terminal" evidence="8">
    <location>
        <begin position="65"/>
        <end position="153"/>
    </location>
</feature>
<keyword evidence="3 5" id="KW-0493">Microtubule</keyword>
<dbReference type="GO" id="GO:0051321">
    <property type="term" value="P:meiotic cell cycle"/>
    <property type="evidence" value="ECO:0007669"/>
    <property type="project" value="TreeGrafter"/>
</dbReference>
<dbReference type="KEGG" id="bcom:BAUCODRAFT_211979"/>
<dbReference type="EMBL" id="KB445559">
    <property type="protein sequence ID" value="EMC93832.1"/>
    <property type="molecule type" value="Genomic_DNA"/>
</dbReference>
<dbReference type="STRING" id="717646.M2LI23"/>
<dbReference type="eggNOG" id="KOG4344">
    <property type="taxonomic scope" value="Eukaryota"/>
</dbReference>
<evidence type="ECO:0000256" key="4">
    <source>
        <dbReference type="ARBA" id="ARBA00023212"/>
    </source>
</evidence>
<dbReference type="OrthoDB" id="66546at2759"/>
<dbReference type="PANTHER" id="PTHR19302:SF33">
    <property type="entry name" value="GAMMA-TUBULIN COMPLEX COMPONENT 5"/>
    <property type="match status" value="1"/>
</dbReference>
<dbReference type="GO" id="GO:0043015">
    <property type="term" value="F:gamma-tubulin binding"/>
    <property type="evidence" value="ECO:0007669"/>
    <property type="project" value="InterPro"/>
</dbReference>
<evidence type="ECO:0000256" key="2">
    <source>
        <dbReference type="ARBA" id="ARBA00022490"/>
    </source>
</evidence>
<evidence type="ECO:0000313" key="11">
    <source>
        <dbReference type="Proteomes" id="UP000011761"/>
    </source>
</evidence>
<comment type="similarity">
    <text evidence="1 5">Belongs to the TUBGCP family.</text>
</comment>
<feature type="domain" description="Gamma tubulin complex component C-terminal" evidence="7">
    <location>
        <begin position="550"/>
        <end position="822"/>
    </location>
</feature>
<keyword evidence="11" id="KW-1185">Reference proteome</keyword>
<dbReference type="Pfam" id="PF17681">
    <property type="entry name" value="GCP_N_terminal"/>
    <property type="match status" value="1"/>
</dbReference>
<dbReference type="Gene3D" id="1.20.120.1900">
    <property type="entry name" value="Gamma-tubulin complex, C-terminal domain"/>
    <property type="match status" value="1"/>
</dbReference>
<protein>
    <recommendedName>
        <fullName evidence="5">Spindle pole body component</fullName>
    </recommendedName>
</protein>
<dbReference type="InterPro" id="IPR007259">
    <property type="entry name" value="GCP"/>
</dbReference>
<dbReference type="GO" id="GO:0000922">
    <property type="term" value="C:spindle pole"/>
    <property type="evidence" value="ECO:0007669"/>
    <property type="project" value="InterPro"/>
</dbReference>
<evidence type="ECO:0000313" key="10">
    <source>
        <dbReference type="EMBL" id="EMC93832.1"/>
    </source>
</evidence>
<dbReference type="GO" id="GO:0000930">
    <property type="term" value="C:gamma-tubulin complex"/>
    <property type="evidence" value="ECO:0007669"/>
    <property type="project" value="UniProtKB-ARBA"/>
</dbReference>
<dbReference type="Pfam" id="PF14609">
    <property type="entry name" value="GCP5-Mod21_N"/>
    <property type="match status" value="1"/>
</dbReference>
<reference evidence="10 11" key="1">
    <citation type="journal article" date="2012" name="PLoS Pathog.">
        <title>Diverse lifestyles and strategies of plant pathogenesis encoded in the genomes of eighteen Dothideomycetes fungi.</title>
        <authorList>
            <person name="Ohm R.A."/>
            <person name="Feau N."/>
            <person name="Henrissat B."/>
            <person name="Schoch C.L."/>
            <person name="Horwitz B.A."/>
            <person name="Barry K.W."/>
            <person name="Condon B.J."/>
            <person name="Copeland A.C."/>
            <person name="Dhillon B."/>
            <person name="Glaser F."/>
            <person name="Hesse C.N."/>
            <person name="Kosti I."/>
            <person name="LaButti K."/>
            <person name="Lindquist E.A."/>
            <person name="Lucas S."/>
            <person name="Salamov A.A."/>
            <person name="Bradshaw R.E."/>
            <person name="Ciuffetti L."/>
            <person name="Hamelin R.C."/>
            <person name="Kema G.H.J."/>
            <person name="Lawrence C."/>
            <person name="Scott J.A."/>
            <person name="Spatafora J.W."/>
            <person name="Turgeon B.G."/>
            <person name="de Wit P.J.G.M."/>
            <person name="Zhong S."/>
            <person name="Goodwin S.B."/>
            <person name="Grigoriev I.V."/>
        </authorList>
    </citation>
    <scope>NUCLEOTIDE SEQUENCE [LARGE SCALE GENOMIC DNA]</scope>
    <source>
        <strain evidence="10 11">UAMH 10762</strain>
    </source>
</reference>
<dbReference type="OMA" id="RTNQFEV"/>
<dbReference type="GO" id="GO:0051011">
    <property type="term" value="F:microtubule minus-end binding"/>
    <property type="evidence" value="ECO:0007669"/>
    <property type="project" value="TreeGrafter"/>
</dbReference>
<dbReference type="AlphaFoldDB" id="M2LI23"/>
<evidence type="ECO:0000259" key="8">
    <source>
        <dbReference type="Pfam" id="PF14609"/>
    </source>
</evidence>
<accession>M2LI23</accession>
<feature type="region of interest" description="Disordered" evidence="6">
    <location>
        <begin position="148"/>
        <end position="171"/>
    </location>
</feature>
<dbReference type="HOGENOM" id="CLU_010106_0_0_1"/>
<dbReference type="InterPro" id="IPR041470">
    <property type="entry name" value="GCP_N"/>
</dbReference>
<feature type="domain" description="Gamma tubulin complex component protein N-terminal" evidence="9">
    <location>
        <begin position="227"/>
        <end position="486"/>
    </location>
</feature>
<keyword evidence="2 5" id="KW-0963">Cytoplasm</keyword>
<dbReference type="GO" id="GO:0000278">
    <property type="term" value="P:mitotic cell cycle"/>
    <property type="evidence" value="ECO:0007669"/>
    <property type="project" value="TreeGrafter"/>
</dbReference>
<evidence type="ECO:0000259" key="9">
    <source>
        <dbReference type="Pfam" id="PF17681"/>
    </source>
</evidence>
<organism evidence="10 11">
    <name type="scientific">Baudoinia panamericana (strain UAMH 10762)</name>
    <name type="common">Angels' share fungus</name>
    <name type="synonym">Baudoinia compniacensis (strain UAMH 10762)</name>
    <dbReference type="NCBI Taxonomy" id="717646"/>
    <lineage>
        <taxon>Eukaryota</taxon>
        <taxon>Fungi</taxon>
        <taxon>Dikarya</taxon>
        <taxon>Ascomycota</taxon>
        <taxon>Pezizomycotina</taxon>
        <taxon>Dothideomycetes</taxon>
        <taxon>Dothideomycetidae</taxon>
        <taxon>Mycosphaerellales</taxon>
        <taxon>Teratosphaeriaceae</taxon>
        <taxon>Baudoinia</taxon>
    </lineage>
</organism>
<sequence>MAHHVAIGELAARLVTNITGIGKQNNKFDRIYKDTVQGVKDHSYARTNQFDIKDRLAGLVEKFSILNREDLAQALQSRLDELPSDKKLLPEYLALLLELSDRPAEKSTLESFNAVEIPIPPATLTWEQILSEDPPTDPAIWEDVERGYHSSGDDATVDDELESEPTNSTQANSLDEEDFAALARLHVIQPDHSLLGGIHAAARALGTVAELKQASRTVKAVTELTVLRETLAMLHGLPTYCFSLSDNVMFANADLRLATAEKITVRDALDELASIGTSLLALRKWCRQAEQYVFIQSMQSCVRQHLNHMDLRLASIESTLTQPAANFKVVSLIGLRTEIEPLVQPISRLSNIILAAYERQCRDSNPFAILDSLYIGCCEAHMAGDERLCTVIGAVLFAGLRTYIKPLAVWLQTGTLSSSDNDSFFVQDARPECELHELWHKRYSIEEENDGSLSGPALMQPFAAQVFEKGKSKAFHKALVLANRVAQDEIIPTAAPELDHERVCQILEDNPLQPFSELLHSEIRTYLITVDQGNSVDLTATLLEDGGLLKIMHMIDSIYFGQDGSVMQAFAETLFDRIHRHPKAWCNRSMLTEIAQSTLSSTSAVEAGCLAVSLGNRSERAMTASVVSLLQDLELTHALPWPVQNVTRSASLPSHSAAFTLLLRVRYAIHLLSQQFFDLRKVRNFTAMQHATLKLRARFLCFLKNLDSHITCTASTLHTAMTAQLHSAENIDAMAALWTAYERRLGKCLLLATSMAPLRDAVTEVLELCECFAASWRHAGLVQGAKAMEGEFEKSLAFLVAGLRSLSRVDGESALDMLAERLHWRVG</sequence>
<dbReference type="Proteomes" id="UP000011761">
    <property type="component" value="Unassembled WGS sequence"/>
</dbReference>
<dbReference type="InterPro" id="IPR042241">
    <property type="entry name" value="GCP_C_sf"/>
</dbReference>
<evidence type="ECO:0000256" key="3">
    <source>
        <dbReference type="ARBA" id="ARBA00022701"/>
    </source>
</evidence>
<dbReference type="InterPro" id="IPR032797">
    <property type="entry name" value="Mod21_N"/>
</dbReference>
<dbReference type="Pfam" id="PF04130">
    <property type="entry name" value="GCP_C_terminal"/>
    <property type="match status" value="1"/>
</dbReference>
<dbReference type="GO" id="GO:0005816">
    <property type="term" value="C:spindle pole body"/>
    <property type="evidence" value="ECO:0007669"/>
    <property type="project" value="UniProtKB-ARBA"/>
</dbReference>
<dbReference type="GeneID" id="19109734"/>
<keyword evidence="4 5" id="KW-0206">Cytoskeleton</keyword>
<gene>
    <name evidence="10" type="ORF">BAUCODRAFT_211979</name>
</gene>
<dbReference type="RefSeq" id="XP_007678885.1">
    <property type="nucleotide sequence ID" value="XM_007680695.1"/>
</dbReference>
<evidence type="ECO:0000256" key="1">
    <source>
        <dbReference type="ARBA" id="ARBA00010337"/>
    </source>
</evidence>
<evidence type="ECO:0000259" key="7">
    <source>
        <dbReference type="Pfam" id="PF04130"/>
    </source>
</evidence>
<dbReference type="GO" id="GO:0051225">
    <property type="term" value="P:spindle assembly"/>
    <property type="evidence" value="ECO:0007669"/>
    <property type="project" value="TreeGrafter"/>
</dbReference>
<comment type="subcellular location">
    <subcellularLocation>
        <location evidence="5">Cytoplasm</location>
        <location evidence="5">Cytoskeleton</location>
        <location evidence="5">Microtubule organizing center</location>
    </subcellularLocation>
</comment>
<proteinExistence type="inferred from homology"/>
<evidence type="ECO:0000256" key="5">
    <source>
        <dbReference type="RuleBase" id="RU363050"/>
    </source>
</evidence>
<dbReference type="InterPro" id="IPR059169">
    <property type="entry name" value="GCP5_N_ext"/>
</dbReference>
<dbReference type="GO" id="GO:0031122">
    <property type="term" value="P:cytoplasmic microtubule organization"/>
    <property type="evidence" value="ECO:0007669"/>
    <property type="project" value="TreeGrafter"/>
</dbReference>
<dbReference type="PANTHER" id="PTHR19302">
    <property type="entry name" value="GAMMA TUBULIN COMPLEX PROTEIN"/>
    <property type="match status" value="1"/>
</dbReference>
<dbReference type="GO" id="GO:0005874">
    <property type="term" value="C:microtubule"/>
    <property type="evidence" value="ECO:0007669"/>
    <property type="project" value="UniProtKB-KW"/>
</dbReference>
<dbReference type="InterPro" id="IPR040457">
    <property type="entry name" value="GCP_C"/>
</dbReference>
<dbReference type="CDD" id="cd22572">
    <property type="entry name" value="GCP5_NTD"/>
    <property type="match status" value="1"/>
</dbReference>
<evidence type="ECO:0000256" key="6">
    <source>
        <dbReference type="SAM" id="MobiDB-lite"/>
    </source>
</evidence>
<dbReference type="GO" id="GO:0007020">
    <property type="term" value="P:microtubule nucleation"/>
    <property type="evidence" value="ECO:0007669"/>
    <property type="project" value="InterPro"/>
</dbReference>